<dbReference type="GO" id="GO:0017070">
    <property type="term" value="F:U6 snRNA binding"/>
    <property type="evidence" value="ECO:0007669"/>
    <property type="project" value="TreeGrafter"/>
</dbReference>
<keyword evidence="4" id="KW-1185">Reference proteome</keyword>
<dbReference type="SUPFAM" id="SSF158230">
    <property type="entry name" value="PRP4-like"/>
    <property type="match status" value="1"/>
</dbReference>
<protein>
    <submittedName>
        <fullName evidence="3">WD domain, G-beta repeat family protein</fullName>
        <ecNumber evidence="3">2.3.1.48</ecNumber>
    </submittedName>
</protein>
<dbReference type="VEuPathDB" id="PiroplasmaDB:BEWA_029030"/>
<dbReference type="Gene3D" id="4.10.280.110">
    <property type="entry name" value="Pre-mRNA processing factor 4 domain"/>
    <property type="match status" value="1"/>
</dbReference>
<dbReference type="RefSeq" id="XP_004829719.1">
    <property type="nucleotide sequence ID" value="XM_004829662.1"/>
</dbReference>
<feature type="repeat" description="WD" evidence="1">
    <location>
        <begin position="304"/>
        <end position="345"/>
    </location>
</feature>
<dbReference type="GO" id="GO:0000398">
    <property type="term" value="P:mRNA splicing, via spliceosome"/>
    <property type="evidence" value="ECO:0007669"/>
    <property type="project" value="TreeGrafter"/>
</dbReference>
<feature type="repeat" description="WD" evidence="1">
    <location>
        <begin position="346"/>
        <end position="387"/>
    </location>
</feature>
<dbReference type="PROSITE" id="PS50294">
    <property type="entry name" value="WD_REPEATS_REGION"/>
    <property type="match status" value="2"/>
</dbReference>
<dbReference type="InterPro" id="IPR015943">
    <property type="entry name" value="WD40/YVTN_repeat-like_dom_sf"/>
</dbReference>
<sequence>MARVSNWDTETSNLDGEVLKELELKSKLSNLYIGVTTNDSVVKKIFRSLKEPIILFGEGSYERRERLKMVLLNNYDKFFHEKDVDLAIASSTEAKNFYEVLKLFNIDMSNVYKKGNFLDGAYASHEDANDRELFYTEGDDDVRLFRRSIAYFSWNRSLKRKAMIHKYRSQCDQYEHKDYVERFGEYITQNLSLSFSQLAADRPLTMAKFSPNVKYIATGSYCNDVGIFDFDYTKSTLVKKLTTDCKEMIHCLDWNFNSSNVYYDGKEPDDITDDELLLVTGGSGGTMALWKPFSKIEETKIYEFKIHEAKINRILFHPCNTVVASSSADETIRLYDIEVMKEIYLQEGHKHAVYALSINGDGNLMASGDSYGVMLIFDLRTGRHIFQQSVHNGDITGISFHPITSHIFATSSADNSVKIFDLRKFKPITSLLSHTKLVSGLEFEPIYGRYLATSSFDTHVKIWDTSDYKCRKVLSNDDTRIMGINIAPDASAIVAAGYDRAWRLFKPKEDQEIDTEFALYKVLYG</sequence>
<dbReference type="GeneID" id="15803724"/>
<dbReference type="SMART" id="SM00500">
    <property type="entry name" value="SFM"/>
    <property type="match status" value="1"/>
</dbReference>
<dbReference type="Gene3D" id="2.130.10.10">
    <property type="entry name" value="YVTN repeat-like/Quinoprotein amine dehydrogenase"/>
    <property type="match status" value="2"/>
</dbReference>
<dbReference type="KEGG" id="beq:BEWA_029030"/>
<dbReference type="Proteomes" id="UP000031512">
    <property type="component" value="Chromosome 1"/>
</dbReference>
<proteinExistence type="predicted"/>
<evidence type="ECO:0000313" key="3">
    <source>
        <dbReference type="EMBL" id="AFZ80053.1"/>
    </source>
</evidence>
<dbReference type="Pfam" id="PF08799">
    <property type="entry name" value="PRP4"/>
    <property type="match status" value="1"/>
</dbReference>
<accession>L0AXS5</accession>
<name>L0AXS5_THEEQ</name>
<dbReference type="eggNOG" id="KOG0272">
    <property type="taxonomic scope" value="Eukaryota"/>
</dbReference>
<gene>
    <name evidence="3" type="ORF">BEWA_029030</name>
</gene>
<keyword evidence="3" id="KW-0012">Acyltransferase</keyword>
<dbReference type="InterPro" id="IPR036285">
    <property type="entry name" value="PRP4-like_sf"/>
</dbReference>
<dbReference type="STRING" id="1537102.L0AXS5"/>
<keyword evidence="3" id="KW-0808">Transferase</keyword>
<dbReference type="OrthoDB" id="540662at2759"/>
<organism evidence="3 4">
    <name type="scientific">Theileria equi strain WA</name>
    <dbReference type="NCBI Taxonomy" id="1537102"/>
    <lineage>
        <taxon>Eukaryota</taxon>
        <taxon>Sar</taxon>
        <taxon>Alveolata</taxon>
        <taxon>Apicomplexa</taxon>
        <taxon>Aconoidasida</taxon>
        <taxon>Piroplasmida</taxon>
        <taxon>Theileriidae</taxon>
        <taxon>Theileria</taxon>
    </lineage>
</organism>
<evidence type="ECO:0000259" key="2">
    <source>
        <dbReference type="SMART" id="SM00500"/>
    </source>
</evidence>
<evidence type="ECO:0000256" key="1">
    <source>
        <dbReference type="PROSITE-ProRule" id="PRU00221"/>
    </source>
</evidence>
<dbReference type="GO" id="GO:0046540">
    <property type="term" value="C:U4/U6 x U5 tri-snRNP complex"/>
    <property type="evidence" value="ECO:0007669"/>
    <property type="project" value="TreeGrafter"/>
</dbReference>
<dbReference type="CDD" id="cd00200">
    <property type="entry name" value="WD40"/>
    <property type="match status" value="1"/>
</dbReference>
<dbReference type="Pfam" id="PF00400">
    <property type="entry name" value="WD40"/>
    <property type="match status" value="4"/>
</dbReference>
<dbReference type="SUPFAM" id="SSF50978">
    <property type="entry name" value="WD40 repeat-like"/>
    <property type="match status" value="1"/>
</dbReference>
<feature type="domain" description="Pre-mRNA processing factor 4 (PRP4)-like" evidence="2">
    <location>
        <begin position="37"/>
        <end position="88"/>
    </location>
</feature>
<dbReference type="InterPro" id="IPR014906">
    <property type="entry name" value="PRP4-like"/>
</dbReference>
<feature type="repeat" description="WD" evidence="1">
    <location>
        <begin position="431"/>
        <end position="473"/>
    </location>
</feature>
<dbReference type="PANTHER" id="PTHR19846">
    <property type="entry name" value="WD40 REPEAT PROTEIN"/>
    <property type="match status" value="1"/>
</dbReference>
<dbReference type="SMART" id="SM00320">
    <property type="entry name" value="WD40"/>
    <property type="match status" value="7"/>
</dbReference>
<reference evidence="3 4" key="1">
    <citation type="journal article" date="2012" name="BMC Genomics">
        <title>Comparative genomic analysis and phylogenetic position of Theileria equi.</title>
        <authorList>
            <person name="Kappmeyer L.S."/>
            <person name="Thiagarajan M."/>
            <person name="Herndon D.R."/>
            <person name="Ramsay J.D."/>
            <person name="Caler E."/>
            <person name="Djikeng A."/>
            <person name="Gillespie J.J."/>
            <person name="Lau A.O."/>
            <person name="Roalson E.H."/>
            <person name="Silva J.C."/>
            <person name="Silva M.G."/>
            <person name="Suarez C.E."/>
            <person name="Ueti M.W."/>
            <person name="Nene V.M."/>
            <person name="Mealey R.H."/>
            <person name="Knowles D.P."/>
            <person name="Brayton K.A."/>
        </authorList>
    </citation>
    <scope>NUCLEOTIDE SEQUENCE [LARGE SCALE GENOMIC DNA]</scope>
    <source>
        <strain evidence="3 4">WA</strain>
    </source>
</reference>
<dbReference type="AlphaFoldDB" id="L0AXS5"/>
<dbReference type="GO" id="GO:0061733">
    <property type="term" value="F:protein-lysine-acetyltransferase activity"/>
    <property type="evidence" value="ECO:0007669"/>
    <property type="project" value="UniProtKB-EC"/>
</dbReference>
<dbReference type="InterPro" id="IPR036322">
    <property type="entry name" value="WD40_repeat_dom_sf"/>
</dbReference>
<dbReference type="EC" id="2.3.1.48" evidence="3"/>
<dbReference type="InterPro" id="IPR001680">
    <property type="entry name" value="WD40_rpt"/>
</dbReference>
<keyword evidence="1" id="KW-0853">WD repeat</keyword>
<evidence type="ECO:0000313" key="4">
    <source>
        <dbReference type="Proteomes" id="UP000031512"/>
    </source>
</evidence>
<dbReference type="PROSITE" id="PS50082">
    <property type="entry name" value="WD_REPEATS_2"/>
    <property type="match status" value="4"/>
</dbReference>
<feature type="repeat" description="WD" evidence="1">
    <location>
        <begin position="388"/>
        <end position="430"/>
    </location>
</feature>
<dbReference type="PANTHER" id="PTHR19846:SF0">
    <property type="entry name" value="PRE-MRNA PROCESSING FACTOR 4"/>
    <property type="match status" value="1"/>
</dbReference>
<dbReference type="EMBL" id="CP001669">
    <property type="protein sequence ID" value="AFZ80053.1"/>
    <property type="molecule type" value="Genomic_DNA"/>
</dbReference>
<dbReference type="GO" id="GO:0030621">
    <property type="term" value="F:U4 snRNA binding"/>
    <property type="evidence" value="ECO:0007669"/>
    <property type="project" value="TreeGrafter"/>
</dbReference>